<dbReference type="InterPro" id="IPR002727">
    <property type="entry name" value="DUF47"/>
</dbReference>
<gene>
    <name evidence="2" type="ORF">ENL91_00095</name>
</gene>
<proteinExistence type="inferred from homology"/>
<dbReference type="Pfam" id="PF01865">
    <property type="entry name" value="PhoU_div"/>
    <property type="match status" value="1"/>
</dbReference>
<dbReference type="AlphaFoldDB" id="A0A7J3UXH3"/>
<reference evidence="2" key="1">
    <citation type="journal article" date="2020" name="mSystems">
        <title>Genome- and Community-Level Interaction Insights into Carbon Utilization and Element Cycling Functions of Hydrothermarchaeota in Hydrothermal Sediment.</title>
        <authorList>
            <person name="Zhou Z."/>
            <person name="Liu Y."/>
            <person name="Xu W."/>
            <person name="Pan J."/>
            <person name="Luo Z.H."/>
            <person name="Li M."/>
        </authorList>
    </citation>
    <scope>NUCLEOTIDE SEQUENCE [LARGE SCALE GENOMIC DNA]</scope>
    <source>
        <strain evidence="2">SpSt-1038</strain>
    </source>
</reference>
<dbReference type="PANTHER" id="PTHR36536">
    <property type="entry name" value="UPF0111 PROTEIN HI_1603"/>
    <property type="match status" value="1"/>
</dbReference>
<protein>
    <submittedName>
        <fullName evidence="2">DUF47 family protein</fullName>
    </submittedName>
</protein>
<organism evidence="2">
    <name type="scientific">Candidatus Methanosuratincola petrocarbonis</name>
    <name type="common">ex Vanwonterghem et al. 2016</name>
    <dbReference type="NCBI Taxonomy" id="1867261"/>
    <lineage>
        <taxon>Archaea</taxon>
        <taxon>Thermoproteota</taxon>
        <taxon>Methanosuratincolia</taxon>
        <taxon>Candidatus Methanomethylicales</taxon>
        <taxon>Candidatus Methanomethylicaceae</taxon>
        <taxon>Candidatus Methanosuratincola (ex Vanwonterghem et al. 2016)</taxon>
    </lineage>
</organism>
<comment type="similarity">
    <text evidence="1">Belongs to the UPF0111 family.</text>
</comment>
<dbReference type="InterPro" id="IPR018445">
    <property type="entry name" value="Put_Phosphate_transp_reg"/>
</dbReference>
<dbReference type="InterPro" id="IPR038078">
    <property type="entry name" value="PhoU-like_sf"/>
</dbReference>
<dbReference type="Gene3D" id="1.20.58.220">
    <property type="entry name" value="Phosphate transport system protein phou homolog 2, domain 2"/>
    <property type="match status" value="1"/>
</dbReference>
<evidence type="ECO:0000313" key="2">
    <source>
        <dbReference type="EMBL" id="HHI48555.1"/>
    </source>
</evidence>
<sequence>MWRRLASLPFRGTSEKLREHQSLVLKSVELLGELVSACRMGDWAQVRSTAERIAALEREADEVKRGIEINLYKGTLFVGLKEDFLRLAEALDAISDRAKDASRIISSREPRQGELQAFFQDCPNVERLIAGTIEIVRGLEGAVGLLDKDSKEAIAAAHRVEKTEERLDEIKLDILMQLSRHESEFSTLTYLQLRDFILMVDAIADAAEDGSDVLTAMILKATF</sequence>
<name>A0A7J3UXH3_9CREN</name>
<evidence type="ECO:0000256" key="1">
    <source>
        <dbReference type="ARBA" id="ARBA00008591"/>
    </source>
</evidence>
<dbReference type="PANTHER" id="PTHR36536:SF3">
    <property type="entry name" value="UPF0111 PROTEIN HI_1603"/>
    <property type="match status" value="1"/>
</dbReference>
<dbReference type="EMBL" id="DRVT01000003">
    <property type="protein sequence ID" value="HHI48555.1"/>
    <property type="molecule type" value="Genomic_DNA"/>
</dbReference>
<accession>A0A7J3UXH3</accession>
<comment type="caution">
    <text evidence="2">The sequence shown here is derived from an EMBL/GenBank/DDBJ whole genome shotgun (WGS) entry which is preliminary data.</text>
</comment>